<reference evidence="1" key="1">
    <citation type="submission" date="2022-03" db="EMBL/GenBank/DDBJ databases">
        <authorList>
            <person name="Brunel B."/>
        </authorList>
    </citation>
    <scope>NUCLEOTIDE SEQUENCE</scope>
    <source>
        <strain evidence="1">STM4922sample</strain>
    </source>
</reference>
<gene>
    <name evidence="1" type="ORF">MES4922_30568</name>
</gene>
<keyword evidence="2" id="KW-1185">Reference proteome</keyword>
<evidence type="ECO:0000313" key="2">
    <source>
        <dbReference type="Proteomes" id="UP001152604"/>
    </source>
</evidence>
<name>A0ABM9DZI3_9HYPH</name>
<protein>
    <submittedName>
        <fullName evidence="1">Uncharacterized protein</fullName>
    </submittedName>
</protein>
<comment type="caution">
    <text evidence="1">The sequence shown here is derived from an EMBL/GenBank/DDBJ whole genome shotgun (WGS) entry which is preliminary data.</text>
</comment>
<accession>A0ABM9DZI3</accession>
<sequence length="54" mass="5915">MIDPDALRRRHHEFSGRAVTSAASFAGENGTRIAFNNPAGRLQGGWHARAVQVR</sequence>
<dbReference type="Proteomes" id="UP001152604">
    <property type="component" value="Unassembled WGS sequence"/>
</dbReference>
<evidence type="ECO:0000313" key="1">
    <source>
        <dbReference type="EMBL" id="CAH2402194.1"/>
    </source>
</evidence>
<proteinExistence type="predicted"/>
<dbReference type="EMBL" id="CAKXZS010000023">
    <property type="protein sequence ID" value="CAH2402194.1"/>
    <property type="molecule type" value="Genomic_DNA"/>
</dbReference>
<organism evidence="1 2">
    <name type="scientific">Mesorhizobium ventifaucium</name>
    <dbReference type="NCBI Taxonomy" id="666020"/>
    <lineage>
        <taxon>Bacteria</taxon>
        <taxon>Pseudomonadati</taxon>
        <taxon>Pseudomonadota</taxon>
        <taxon>Alphaproteobacteria</taxon>
        <taxon>Hyphomicrobiales</taxon>
        <taxon>Phyllobacteriaceae</taxon>
        <taxon>Mesorhizobium</taxon>
    </lineage>
</organism>